<keyword evidence="3" id="KW-0694">RNA-binding</keyword>
<feature type="compositionally biased region" description="Low complexity" evidence="4">
    <location>
        <begin position="270"/>
        <end position="290"/>
    </location>
</feature>
<dbReference type="EMBL" id="KP268800">
    <property type="protein sequence ID" value="AKP24091.1"/>
    <property type="molecule type" value="Genomic_RNA"/>
</dbReference>
<gene>
    <name evidence="5" type="primary">NS2</name>
</gene>
<feature type="region of interest" description="Disordered" evidence="4">
    <location>
        <begin position="257"/>
        <end position="292"/>
    </location>
</feature>
<evidence type="ECO:0000256" key="1">
    <source>
        <dbReference type="ARBA" id="ARBA00002402"/>
    </source>
</evidence>
<proteinExistence type="predicted"/>
<reference evidence="5 6" key="1">
    <citation type="journal article" date="2015" name="Viruses">
        <title>Genetic characterization of the tick-borne orbiviruses.</title>
        <authorList>
            <person name="Belaganahalli M.N."/>
            <person name="Maan S."/>
            <person name="Maan N.S."/>
            <person name="Brownlie J."/>
            <person name="Tesh R."/>
            <person name="Attoui H."/>
            <person name="Mertens P.P."/>
        </authorList>
    </citation>
    <scope>NUCLEOTIDE SEQUENCE [LARGE SCALE GENOMIC DNA]</scope>
    <source>
        <strain evidence="5">EGY1954/01</strain>
    </source>
</reference>
<dbReference type="OrthoDB" id="24368at10239"/>
<evidence type="ECO:0000256" key="4">
    <source>
        <dbReference type="SAM" id="MobiDB-lite"/>
    </source>
</evidence>
<dbReference type="InterPro" id="IPR007602">
    <property type="entry name" value="BTV_NS2"/>
</dbReference>
<dbReference type="GO" id="GO:0003723">
    <property type="term" value="F:RNA binding"/>
    <property type="evidence" value="ECO:0007669"/>
    <property type="project" value="UniProtKB-KW"/>
</dbReference>
<dbReference type="Proteomes" id="UP000203679">
    <property type="component" value="Genome"/>
</dbReference>
<evidence type="ECO:0000256" key="3">
    <source>
        <dbReference type="ARBA" id="ARBA00022884"/>
    </source>
</evidence>
<dbReference type="Pfam" id="PF04514">
    <property type="entry name" value="BTV_NS2"/>
    <property type="match status" value="1"/>
</dbReference>
<evidence type="ECO:0000313" key="5">
    <source>
        <dbReference type="EMBL" id="AKP24091.1"/>
    </source>
</evidence>
<accession>A0A0H4M3U8</accession>
<dbReference type="InterPro" id="IPR037194">
    <property type="entry name" value="NS2_N"/>
</dbReference>
<dbReference type="KEGG" id="vg:25067837"/>
<evidence type="ECO:0000256" key="2">
    <source>
        <dbReference type="ARBA" id="ARBA00014070"/>
    </source>
</evidence>
<organism evidence="5 6">
    <name type="scientific">Chenuda virus</name>
    <dbReference type="NCBI Taxonomy" id="40065"/>
    <lineage>
        <taxon>Viruses</taxon>
        <taxon>Riboviria</taxon>
        <taxon>Orthornavirae</taxon>
        <taxon>Duplornaviricota</taxon>
        <taxon>Resentoviricetes</taxon>
        <taxon>Reovirales</taxon>
        <taxon>Sedoreoviridae</taxon>
        <taxon>Orbivirus</taxon>
        <taxon>Orbivirus chenudaense</taxon>
    </lineage>
</organism>
<keyword evidence="6" id="KW-1185">Reference proteome</keyword>
<dbReference type="SUPFAM" id="SSF110132">
    <property type="entry name" value="BTV NS2-like ssRNA-binding domain"/>
    <property type="match status" value="1"/>
</dbReference>
<protein>
    <recommendedName>
        <fullName evidence="2">Non-structural protein NS2</fullName>
    </recommendedName>
</protein>
<name>A0A0H4M3U8_9REOV</name>
<evidence type="ECO:0000313" key="6">
    <source>
        <dbReference type="Proteomes" id="UP000203679"/>
    </source>
</evidence>
<sequence length="384" mass="42538">MAAEQPKMIRRPYTKVLAIKSSGTDFVAQMCKALSREYLVVKHGMNTQIVGADAPPPKAMLLLIPHEGAFRLLDRDQSFFVMVDRDGIEVTQDRWPGMRFETIDLMTRGVELMIAGQPITTEVRYGVAAGLVPPYVPDESRSKEDEPEFPGVKFIEVEGGMREFRERLKEDAEIRASALTSALHEAQSTRCLGRLMGMRNADLGRLRIKEMPPRPRAHTSHEVIAVPASETRVLAPPPPPPNRPALTRLAAFEPIQTKTTAAPPPPRPLVLPVTRDSQASTPSTRSPSPALVTGSSAALYDELVQKAYSSLVQREPELADFTPQHPERVGLFSKDLGSYSIDPIATECYTVDTLKCRFSRGGVAEATRLRVLVNDDRVYFIPEQ</sequence>
<dbReference type="RefSeq" id="YP_009158895.1">
    <property type="nucleotide sequence ID" value="NC_027549.1"/>
</dbReference>
<comment type="function">
    <text evidence="1">Single-stranded RNA-binding protein.</text>
</comment>
<dbReference type="GeneID" id="25067837"/>